<evidence type="ECO:0000313" key="1">
    <source>
        <dbReference type="EMBL" id="KAK9886443.1"/>
    </source>
</evidence>
<proteinExistence type="predicted"/>
<protein>
    <submittedName>
        <fullName evidence="1">Uncharacterized protein</fullName>
    </submittedName>
</protein>
<organism evidence="1 2">
    <name type="scientific">Henosepilachna vigintioctopunctata</name>
    <dbReference type="NCBI Taxonomy" id="420089"/>
    <lineage>
        <taxon>Eukaryota</taxon>
        <taxon>Metazoa</taxon>
        <taxon>Ecdysozoa</taxon>
        <taxon>Arthropoda</taxon>
        <taxon>Hexapoda</taxon>
        <taxon>Insecta</taxon>
        <taxon>Pterygota</taxon>
        <taxon>Neoptera</taxon>
        <taxon>Endopterygota</taxon>
        <taxon>Coleoptera</taxon>
        <taxon>Polyphaga</taxon>
        <taxon>Cucujiformia</taxon>
        <taxon>Coccinelloidea</taxon>
        <taxon>Coccinellidae</taxon>
        <taxon>Epilachninae</taxon>
        <taxon>Epilachnini</taxon>
        <taxon>Henosepilachna</taxon>
    </lineage>
</organism>
<gene>
    <name evidence="1" type="ORF">WA026_016726</name>
</gene>
<sequence length="97" mass="11467">MSAERVRNILHNHSLCKRRHCNKSVGYTYARDFHPKSSSLQHMLMTRTHKFHFSVEKVARRAYPKFFIIRTVTEYELFKNVVCSHSLLSCSLTDISH</sequence>
<reference evidence="1 2" key="1">
    <citation type="submission" date="2023-03" db="EMBL/GenBank/DDBJ databases">
        <title>Genome insight into feeding habits of ladybird beetles.</title>
        <authorList>
            <person name="Li H.-S."/>
            <person name="Huang Y.-H."/>
            <person name="Pang H."/>
        </authorList>
    </citation>
    <scope>NUCLEOTIDE SEQUENCE [LARGE SCALE GENOMIC DNA]</scope>
    <source>
        <strain evidence="1">SYSU_2023b</strain>
        <tissue evidence="1">Whole body</tissue>
    </source>
</reference>
<comment type="caution">
    <text evidence="1">The sequence shown here is derived from an EMBL/GenBank/DDBJ whole genome shotgun (WGS) entry which is preliminary data.</text>
</comment>
<evidence type="ECO:0000313" key="2">
    <source>
        <dbReference type="Proteomes" id="UP001431783"/>
    </source>
</evidence>
<dbReference type="EMBL" id="JARQZJ010000100">
    <property type="protein sequence ID" value="KAK9886443.1"/>
    <property type="molecule type" value="Genomic_DNA"/>
</dbReference>
<name>A0AAW1V100_9CUCU</name>
<dbReference type="AlphaFoldDB" id="A0AAW1V100"/>
<accession>A0AAW1V100</accession>
<keyword evidence="2" id="KW-1185">Reference proteome</keyword>
<dbReference type="Proteomes" id="UP001431783">
    <property type="component" value="Unassembled WGS sequence"/>
</dbReference>